<proteinExistence type="predicted"/>
<feature type="region of interest" description="Disordered" evidence="3">
    <location>
        <begin position="28"/>
        <end position="64"/>
    </location>
</feature>
<dbReference type="GO" id="GO:0000398">
    <property type="term" value="P:mRNA splicing, via spliceosome"/>
    <property type="evidence" value="ECO:0007669"/>
    <property type="project" value="InterPro"/>
</dbReference>
<dbReference type="InterPro" id="IPR045166">
    <property type="entry name" value="Spp2-like"/>
</dbReference>
<dbReference type="PANTHER" id="PTHR15818:SF2">
    <property type="entry name" value="G-PATCH DOMAIN AND KOW MOTIFS-CONTAINING PROTEIN"/>
    <property type="match status" value="1"/>
</dbReference>
<comment type="subcellular location">
    <subcellularLocation>
        <location evidence="1">Nucleus</location>
    </subcellularLocation>
</comment>
<evidence type="ECO:0000313" key="5">
    <source>
        <dbReference type="EMBL" id="CAH0374489.1"/>
    </source>
</evidence>
<comment type="caution">
    <text evidence="5">The sequence shown here is derived from an EMBL/GenBank/DDBJ whole genome shotgun (WGS) entry which is preliminary data.</text>
</comment>
<evidence type="ECO:0000256" key="2">
    <source>
        <dbReference type="ARBA" id="ARBA00023242"/>
    </source>
</evidence>
<dbReference type="AlphaFoldDB" id="A0A8J2SW84"/>
<dbReference type="GO" id="GO:0005681">
    <property type="term" value="C:spliceosomal complex"/>
    <property type="evidence" value="ECO:0007669"/>
    <property type="project" value="TreeGrafter"/>
</dbReference>
<keyword evidence="6" id="KW-1185">Reference proteome</keyword>
<dbReference type="PANTHER" id="PTHR15818">
    <property type="entry name" value="G PATCH AND KOW-CONTAINING"/>
    <property type="match status" value="1"/>
</dbReference>
<protein>
    <recommendedName>
        <fullName evidence="4">Spp2/MOS2 G-patch domain-containing protein</fullName>
    </recommendedName>
</protein>
<feature type="domain" description="Spp2/MOS2 G-patch" evidence="4">
    <location>
        <begin position="136"/>
        <end position="185"/>
    </location>
</feature>
<reference evidence="5" key="1">
    <citation type="submission" date="2021-11" db="EMBL/GenBank/DDBJ databases">
        <authorList>
            <consortium name="Genoscope - CEA"/>
            <person name="William W."/>
        </authorList>
    </citation>
    <scope>NUCLEOTIDE SEQUENCE</scope>
</reference>
<evidence type="ECO:0000256" key="1">
    <source>
        <dbReference type="ARBA" id="ARBA00004123"/>
    </source>
</evidence>
<dbReference type="Pfam" id="PF12656">
    <property type="entry name" value="G-patch_2"/>
    <property type="match status" value="1"/>
</dbReference>
<dbReference type="EMBL" id="CAKKNE010000004">
    <property type="protein sequence ID" value="CAH0374489.1"/>
    <property type="molecule type" value="Genomic_DNA"/>
</dbReference>
<dbReference type="OrthoDB" id="5577072at2759"/>
<keyword evidence="2" id="KW-0539">Nucleus</keyword>
<dbReference type="Proteomes" id="UP000789595">
    <property type="component" value="Unassembled WGS sequence"/>
</dbReference>
<organism evidence="5 6">
    <name type="scientific">Pelagomonas calceolata</name>
    <dbReference type="NCBI Taxonomy" id="35677"/>
    <lineage>
        <taxon>Eukaryota</taxon>
        <taxon>Sar</taxon>
        <taxon>Stramenopiles</taxon>
        <taxon>Ochrophyta</taxon>
        <taxon>Pelagophyceae</taxon>
        <taxon>Pelagomonadales</taxon>
        <taxon>Pelagomonadaceae</taxon>
        <taxon>Pelagomonas</taxon>
    </lineage>
</organism>
<accession>A0A8J2SW84</accession>
<sequence>MASGFSMSLGAAPPVSKPKIGIAAFGDAAIDDDAPPPPPRDLVIPLTKNPWKADPGTPPRETDDLDEAAAAAVIAEGISVTREKKDLVIAGPAPQEETKQPLLKAAMLPGLNELENDDQRFKRDLEMRADDVDVTGDAYRSVRIEEFGRGMLRGMGWAGFTEDDEKRFADPVARPRGLGLGAAPKPAEIYDRRGRLREGRTATNKDADKQWLGAQKKQATEEVVALRSGDIVRIERPRGDRTLDEDLVGRRARVQAPSDAARPNHSRVVLERSGEVLCIPQRALRKDTSTKPFREAEKRKRASQKESTKKKARKDEPPPKPWLVAGIRVRVGRDGDPLFRKKGRVLDVLLSADGKRRATLALDGGGRVDEPGYKERYLETALPKDGGPVRCVLGDRMGAHGVLVGRDRKKETATIRFDDDDVIETVPMDFVAEWCGGDVDMM</sequence>
<evidence type="ECO:0000313" key="6">
    <source>
        <dbReference type="Proteomes" id="UP000789595"/>
    </source>
</evidence>
<gene>
    <name evidence="5" type="ORF">PECAL_4P17720</name>
</gene>
<dbReference type="InterPro" id="IPR026822">
    <property type="entry name" value="Spp2/MOS2_G-patch"/>
</dbReference>
<evidence type="ECO:0000259" key="4">
    <source>
        <dbReference type="Pfam" id="PF12656"/>
    </source>
</evidence>
<evidence type="ECO:0000256" key="3">
    <source>
        <dbReference type="SAM" id="MobiDB-lite"/>
    </source>
</evidence>
<feature type="compositionally biased region" description="Basic and acidic residues" evidence="3">
    <location>
        <begin position="284"/>
        <end position="318"/>
    </location>
</feature>
<feature type="region of interest" description="Disordered" evidence="3">
    <location>
        <begin position="281"/>
        <end position="321"/>
    </location>
</feature>
<name>A0A8J2SW84_9STRA</name>